<dbReference type="InterPro" id="IPR004919">
    <property type="entry name" value="GmrSD_N"/>
</dbReference>
<evidence type="ECO:0000313" key="2">
    <source>
        <dbReference type="EMBL" id="OGM92949.1"/>
    </source>
</evidence>
<feature type="domain" description="GmrSD restriction endonucleases N-terminal" evidence="1">
    <location>
        <begin position="10"/>
        <end position="232"/>
    </location>
</feature>
<dbReference type="STRING" id="1802559.A2372_03830"/>
<dbReference type="PANTHER" id="PTHR35149:SF1">
    <property type="entry name" value="DUF5655 DOMAIN-CONTAINING PROTEIN"/>
    <property type="match status" value="1"/>
</dbReference>
<gene>
    <name evidence="2" type="ORF">A2372_03830</name>
</gene>
<dbReference type="AlphaFoldDB" id="A0A1F8DY00"/>
<organism evidence="2 3">
    <name type="scientific">Candidatus Wolfebacteria bacterium RIFOXYB1_FULL_54_12</name>
    <dbReference type="NCBI Taxonomy" id="1802559"/>
    <lineage>
        <taxon>Bacteria</taxon>
        <taxon>Candidatus Wolfeibacteriota</taxon>
    </lineage>
</organism>
<accession>A0A1F8DY00</accession>
<evidence type="ECO:0000259" key="1">
    <source>
        <dbReference type="Pfam" id="PF03235"/>
    </source>
</evidence>
<sequence length="429" mass="49305">MIYNTNHYTIADLFREGGNVRYVIPKFQREYIWSRENWRILFDDMLEGNGEGNFIGSILCVKNETPSIPEVQELEVVDGQQRLATISLLLCALYVTIKDRSDNRFAAVDDLLKIIKTRLVHEGAGLQMKVVLSQQHGNLADYGALLADLGLLKMGDEVKGKKARKIYKAYAYFLDRLKEYDVDGLRKLLSWVDTILVVMIEVSSHADAFMLFEGLNDRGVPLAAGDLIKNKMLSELERKGMNIDDAFKGWNMFLDNMINHTVQERFLRQYYNVFHLFRHELKIDAIEKATKANLVKIYESLISRDAKLLFDELVAKSATYHALMKGDEKHPLFGSLSTELEALADAKASPAYMVLLYLASANVSDREFYKKVIDALISYFNKRNLTDYHEEKDVDLFFMDLIKKIEEDKANRLNADYIAGYLTHTIYLK</sequence>
<name>A0A1F8DY00_9BACT</name>
<evidence type="ECO:0000313" key="3">
    <source>
        <dbReference type="Proteomes" id="UP000176422"/>
    </source>
</evidence>
<protein>
    <recommendedName>
        <fullName evidence="1">GmrSD restriction endonucleases N-terminal domain-containing protein</fullName>
    </recommendedName>
</protein>
<dbReference type="EMBL" id="MGIT01000002">
    <property type="protein sequence ID" value="OGM92949.1"/>
    <property type="molecule type" value="Genomic_DNA"/>
</dbReference>
<comment type="caution">
    <text evidence="2">The sequence shown here is derived from an EMBL/GenBank/DDBJ whole genome shotgun (WGS) entry which is preliminary data.</text>
</comment>
<dbReference type="Proteomes" id="UP000176422">
    <property type="component" value="Unassembled WGS sequence"/>
</dbReference>
<proteinExistence type="predicted"/>
<dbReference type="Pfam" id="PF03235">
    <property type="entry name" value="GmrSD_N"/>
    <property type="match status" value="1"/>
</dbReference>
<reference evidence="2 3" key="1">
    <citation type="journal article" date="2016" name="Nat. Commun.">
        <title>Thousands of microbial genomes shed light on interconnected biogeochemical processes in an aquifer system.</title>
        <authorList>
            <person name="Anantharaman K."/>
            <person name="Brown C.T."/>
            <person name="Hug L.A."/>
            <person name="Sharon I."/>
            <person name="Castelle C.J."/>
            <person name="Probst A.J."/>
            <person name="Thomas B.C."/>
            <person name="Singh A."/>
            <person name="Wilkins M.J."/>
            <person name="Karaoz U."/>
            <person name="Brodie E.L."/>
            <person name="Williams K.H."/>
            <person name="Hubbard S.S."/>
            <person name="Banfield J.F."/>
        </authorList>
    </citation>
    <scope>NUCLEOTIDE SEQUENCE [LARGE SCALE GENOMIC DNA]</scope>
</reference>
<dbReference type="PANTHER" id="PTHR35149">
    <property type="entry name" value="SLL5132 PROTEIN"/>
    <property type="match status" value="1"/>
</dbReference>